<dbReference type="PRINTS" id="PR00081">
    <property type="entry name" value="GDHRDH"/>
</dbReference>
<dbReference type="GO" id="GO:0030497">
    <property type="term" value="P:fatty acid elongation"/>
    <property type="evidence" value="ECO:0007669"/>
    <property type="project" value="TreeGrafter"/>
</dbReference>
<dbReference type="PANTHER" id="PTHR42760:SF135">
    <property type="entry name" value="BLL7886 PROTEIN"/>
    <property type="match status" value="1"/>
</dbReference>
<protein>
    <submittedName>
        <fullName evidence="3">Glucose 1-dehydrogenase</fullName>
        <ecNumber evidence="3">1.1.1.47</ecNumber>
    </submittedName>
</protein>
<dbReference type="PRINTS" id="PR00080">
    <property type="entry name" value="SDRFAMILY"/>
</dbReference>
<evidence type="ECO:0000259" key="2">
    <source>
        <dbReference type="SMART" id="SM00822"/>
    </source>
</evidence>
<name>A0A3R7FIQ8_9BURK</name>
<dbReference type="GO" id="GO:0047936">
    <property type="term" value="F:glucose 1-dehydrogenase [NAD(P)+] activity"/>
    <property type="evidence" value="ECO:0007669"/>
    <property type="project" value="UniProtKB-EC"/>
</dbReference>
<dbReference type="AlphaFoldDB" id="A0A3R7FIQ8"/>
<evidence type="ECO:0000256" key="1">
    <source>
        <dbReference type="ARBA" id="ARBA00006484"/>
    </source>
</evidence>
<dbReference type="Proteomes" id="UP000216225">
    <property type="component" value="Unassembled WGS sequence"/>
</dbReference>
<evidence type="ECO:0000313" key="4">
    <source>
        <dbReference type="Proteomes" id="UP000216225"/>
    </source>
</evidence>
<evidence type="ECO:0000313" key="3">
    <source>
        <dbReference type="EMBL" id="RKJ99737.1"/>
    </source>
</evidence>
<dbReference type="NCBIfam" id="NF005559">
    <property type="entry name" value="PRK07231.1"/>
    <property type="match status" value="1"/>
</dbReference>
<dbReference type="InterPro" id="IPR036291">
    <property type="entry name" value="NAD(P)-bd_dom_sf"/>
</dbReference>
<gene>
    <name evidence="3" type="ORF">CE154_008475</name>
</gene>
<keyword evidence="3" id="KW-0560">Oxidoreductase</keyword>
<dbReference type="RefSeq" id="WP_094436833.1">
    <property type="nucleotide sequence ID" value="NZ_AP024172.1"/>
</dbReference>
<dbReference type="EMBL" id="NKDB02000001">
    <property type="protein sequence ID" value="RKJ99737.1"/>
    <property type="molecule type" value="Genomic_DNA"/>
</dbReference>
<reference evidence="3 4" key="1">
    <citation type="submission" date="2018-09" db="EMBL/GenBank/DDBJ databases">
        <title>Genome comparison of Alicycliphilus sp. BQ1, a polyurethanolytic bacterium, with its closest phylogenetic relatives Alicycliphilus denitrificans BC and K601, unable to attack polyurethane.</title>
        <authorList>
            <person name="Loza-Tavera H."/>
            <person name="Lozano L."/>
            <person name="Cevallos M."/>
            <person name="Maya-Lucas O."/>
            <person name="Garcia-Mena J."/>
            <person name="Hernandez J."/>
        </authorList>
    </citation>
    <scope>NUCLEOTIDE SEQUENCE [LARGE SCALE GENOMIC DNA]</scope>
    <source>
        <strain evidence="3 4">BQ1</strain>
    </source>
</reference>
<dbReference type="Gene3D" id="3.40.50.720">
    <property type="entry name" value="NAD(P)-binding Rossmann-like Domain"/>
    <property type="match status" value="1"/>
</dbReference>
<dbReference type="SUPFAM" id="SSF51735">
    <property type="entry name" value="NAD(P)-binding Rossmann-fold domains"/>
    <property type="match status" value="1"/>
</dbReference>
<comment type="caution">
    <text evidence="3">The sequence shown here is derived from an EMBL/GenBank/DDBJ whole genome shotgun (WGS) entry which is preliminary data.</text>
</comment>
<dbReference type="FunFam" id="3.40.50.720:FF:000084">
    <property type="entry name" value="Short-chain dehydrogenase reductase"/>
    <property type="match status" value="1"/>
</dbReference>
<accession>A0A3R7FIQ8</accession>
<sequence length="253" mass="26355">MKPILLLENKLALVTGAGRGIGRAIAVAYANAGARVIITDLNEAACADTRAEVEAAGAKAWTYVLDVSDAGACARLTATVEREIGDLQVLVNNAGLMIREKVDSPRATQAVRQMMEVNYFGTFNVLHAFLPALRRTRGCVINLASGAALTGLPGCVGYSPSKGAVKMLTQAMAADLGADGIRINAIAPGVIETAMTESTRQDPQRLGHFMARIPAGRLGQPQEIAGPAVFLASDLATYVNGITLPVDGGKQAV</sequence>
<dbReference type="InterPro" id="IPR002347">
    <property type="entry name" value="SDR_fam"/>
</dbReference>
<comment type="similarity">
    <text evidence="1">Belongs to the short-chain dehydrogenases/reductases (SDR) family.</text>
</comment>
<dbReference type="EC" id="1.1.1.47" evidence="3"/>
<proteinExistence type="inferred from homology"/>
<dbReference type="InterPro" id="IPR057326">
    <property type="entry name" value="KR_dom"/>
</dbReference>
<feature type="domain" description="Ketoreductase" evidence="2">
    <location>
        <begin position="10"/>
        <end position="189"/>
    </location>
</feature>
<dbReference type="Pfam" id="PF13561">
    <property type="entry name" value="adh_short_C2"/>
    <property type="match status" value="1"/>
</dbReference>
<dbReference type="SMART" id="SM00822">
    <property type="entry name" value="PKS_KR"/>
    <property type="match status" value="1"/>
</dbReference>
<organism evidence="3 4">
    <name type="scientific">Alicycliphilus denitrificans</name>
    <dbReference type="NCBI Taxonomy" id="179636"/>
    <lineage>
        <taxon>Bacteria</taxon>
        <taxon>Pseudomonadati</taxon>
        <taxon>Pseudomonadota</taxon>
        <taxon>Betaproteobacteria</taxon>
        <taxon>Burkholderiales</taxon>
        <taxon>Comamonadaceae</taxon>
        <taxon>Alicycliphilus</taxon>
    </lineage>
</organism>
<dbReference type="PANTHER" id="PTHR42760">
    <property type="entry name" value="SHORT-CHAIN DEHYDROGENASES/REDUCTASES FAMILY MEMBER"/>
    <property type="match status" value="1"/>
</dbReference>